<feature type="region of interest" description="Disordered" evidence="1">
    <location>
        <begin position="17"/>
        <end position="57"/>
    </location>
</feature>
<gene>
    <name evidence="2" type="ORF">GCM10017557_07580</name>
</gene>
<evidence type="ECO:0000313" key="2">
    <source>
        <dbReference type="EMBL" id="BCL25899.1"/>
    </source>
</evidence>
<feature type="compositionally biased region" description="Basic and acidic residues" evidence="1">
    <location>
        <begin position="93"/>
        <end position="102"/>
    </location>
</feature>
<organism evidence="2 3">
    <name type="scientific">Streptomyces aurantiacus</name>
    <dbReference type="NCBI Taxonomy" id="47760"/>
    <lineage>
        <taxon>Bacteria</taxon>
        <taxon>Bacillati</taxon>
        <taxon>Actinomycetota</taxon>
        <taxon>Actinomycetes</taxon>
        <taxon>Kitasatosporales</taxon>
        <taxon>Streptomycetaceae</taxon>
        <taxon>Streptomyces</taxon>
        <taxon>Streptomyces aurantiacus group</taxon>
    </lineage>
</organism>
<dbReference type="KEGG" id="sgm:GCM10017557_07580"/>
<reference evidence="2 3" key="1">
    <citation type="journal article" date="2014" name="Int. J. Syst. Evol. Microbiol.">
        <title>Complete genome sequence of Corynebacterium casei LMG S-19264T (=DSM 44701T), isolated from a smear-ripened cheese.</title>
        <authorList>
            <consortium name="US DOE Joint Genome Institute (JGI-PGF)"/>
            <person name="Walter F."/>
            <person name="Albersmeier A."/>
            <person name="Kalinowski J."/>
            <person name="Ruckert C."/>
        </authorList>
    </citation>
    <scope>NUCLEOTIDE SEQUENCE [LARGE SCALE GENOMIC DNA]</scope>
    <source>
        <strain evidence="2 3">JCM 4677</strain>
    </source>
</reference>
<feature type="region of interest" description="Disordered" evidence="1">
    <location>
        <begin position="86"/>
        <end position="108"/>
    </location>
</feature>
<accession>A0A7G1NSS0</accession>
<name>A0A7G1NSS0_9ACTN</name>
<keyword evidence="3" id="KW-1185">Reference proteome</keyword>
<sequence length="108" mass="11841">MELPFLLIFTRGERPLWGQMFGRDRERPDPGTGTPETETARPPRCNGSKHGGASRIQSTDHVIGVWERRIGSSVQARAPCGGDFFTRPGGHSHLGDKCRDAESGTPLQ</sequence>
<dbReference type="AlphaFoldDB" id="A0A7G1NSS0"/>
<dbReference type="EMBL" id="AP023440">
    <property type="protein sequence ID" value="BCL25899.1"/>
    <property type="molecule type" value="Genomic_DNA"/>
</dbReference>
<dbReference type="Proteomes" id="UP000516444">
    <property type="component" value="Chromosome"/>
</dbReference>
<feature type="compositionally biased region" description="Low complexity" evidence="1">
    <location>
        <begin position="30"/>
        <end position="44"/>
    </location>
</feature>
<proteinExistence type="predicted"/>
<evidence type="ECO:0000256" key="1">
    <source>
        <dbReference type="SAM" id="MobiDB-lite"/>
    </source>
</evidence>
<protein>
    <submittedName>
        <fullName evidence="2">Uncharacterized protein</fullName>
    </submittedName>
</protein>
<evidence type="ECO:0000313" key="3">
    <source>
        <dbReference type="Proteomes" id="UP000516444"/>
    </source>
</evidence>